<sequence>MNDTVVAFHVLVLAATTVVTAVLAGYAWRRAEHGTRSFAALMAVFTIYSGAHLLGLLTLHEPFRLLIDKVQWIGTALVPLFWLLFAMEYTGSEQLVTRTSVGLLSVVPALTILLVWTNPWHGLMWVHNALDPVAGLALLDQEFGPWFWVYVVYTYGLILAGTGLLVRLAWVSEQLYLDQSILLFVGAVAPMIASVLTVSGLSPLRDPTLDLTPYAFVVTGTTFGYAIFRHRLFDIVPATRQLGRRSAIQDLEEGVVIVDTDRRVIYCNPAASELLDAAPDEVLGRSIRSIVDAESLDFDTDDALSKFERDGSVYEVRTSPIRNRRDDLVGHTLLISDVTERKRRERQLRRQRDELQWLQELNSVIRGVNRVLASAASREEIERAVCDHLAESGLYQTACVADIPTWSGDADRWTVAGDPCDPDKLSALLSGDDIQDGGRSAIDVPTADGSGSWAVVPLVYRRTVYGALGLRADRELSAETETHEREVLTELGLTIGHAINAVENRQLLSDGTTVELELRSSDEDAPLLDATLETGSRLELSAIVTDGGRGDTAYVETTDRPNRVADALEGASDGGCRVIQTDDRGGLIEWTVPERSLIGIVAGRSLNVLRLTATEDRIECSVEVPSEREMRSLVDELQRAFPETRLEAKRQRDPTQSLDCGTALAETAAEELTDRQREALEVAYRAGYFEWPRESSAEDVAETLDISRPTLQGHLRKAEDTLLANLFDSGESR</sequence>
<reference evidence="6 7" key="1">
    <citation type="submission" date="2024-08" db="EMBL/GenBank/DDBJ databases">
        <title>Halobellus sp. MBLA0158 whole genome sequence.</title>
        <authorList>
            <person name="Hwang C.Y."/>
            <person name="Cho E.-S."/>
            <person name="Seo M.-J."/>
        </authorList>
    </citation>
    <scope>NUCLEOTIDE SEQUENCE [LARGE SCALE GENOMIC DNA]</scope>
    <source>
        <strain evidence="6 7">MBLA0158</strain>
    </source>
</reference>
<dbReference type="InterPro" id="IPR031621">
    <property type="entry name" value="HisKA_7TM"/>
</dbReference>
<dbReference type="PANTHER" id="PTHR34236">
    <property type="entry name" value="DIMETHYL SULFOXIDE REDUCTASE TRANSCRIPTIONAL ACTIVATOR"/>
    <property type="match status" value="1"/>
</dbReference>
<feature type="transmembrane region" description="Helical" evidence="3">
    <location>
        <begin position="147"/>
        <end position="169"/>
    </location>
</feature>
<dbReference type="GO" id="GO:0016301">
    <property type="term" value="F:kinase activity"/>
    <property type="evidence" value="ECO:0007669"/>
    <property type="project" value="UniProtKB-KW"/>
</dbReference>
<keyword evidence="2" id="KW-0804">Transcription</keyword>
<dbReference type="InterPro" id="IPR000014">
    <property type="entry name" value="PAS"/>
</dbReference>
<dbReference type="InterPro" id="IPR007050">
    <property type="entry name" value="HTH_bacterioopsin"/>
</dbReference>
<dbReference type="InterPro" id="IPR031803">
    <property type="entry name" value="BAT_GAF/HTH-assoc"/>
</dbReference>
<dbReference type="SUPFAM" id="SSF88659">
    <property type="entry name" value="Sigma3 and sigma4 domains of RNA polymerase sigma factors"/>
    <property type="match status" value="1"/>
</dbReference>
<evidence type="ECO:0000313" key="7">
    <source>
        <dbReference type="Proteomes" id="UP001570511"/>
    </source>
</evidence>
<keyword evidence="3" id="KW-0472">Membrane</keyword>
<dbReference type="InterPro" id="IPR029016">
    <property type="entry name" value="GAF-like_dom_sf"/>
</dbReference>
<feature type="domain" description="PAS" evidence="4">
    <location>
        <begin position="245"/>
        <end position="295"/>
    </location>
</feature>
<dbReference type="SMART" id="SM00091">
    <property type="entry name" value="PAS"/>
    <property type="match status" value="1"/>
</dbReference>
<feature type="transmembrane region" description="Helical" evidence="3">
    <location>
        <begin position="6"/>
        <end position="26"/>
    </location>
</feature>
<dbReference type="InterPro" id="IPR000700">
    <property type="entry name" value="PAS-assoc_C"/>
</dbReference>
<gene>
    <name evidence="6" type="ORF">OS889_00945</name>
</gene>
<dbReference type="PANTHER" id="PTHR34236:SF1">
    <property type="entry name" value="DIMETHYL SULFOXIDE REDUCTASE TRANSCRIPTIONAL ACTIVATOR"/>
    <property type="match status" value="1"/>
</dbReference>
<evidence type="ECO:0000313" key="6">
    <source>
        <dbReference type="EMBL" id="MFA1609573.1"/>
    </source>
</evidence>
<dbReference type="Pfam" id="PF16927">
    <property type="entry name" value="HisKA_7TM"/>
    <property type="match status" value="1"/>
</dbReference>
<dbReference type="Pfam" id="PF04967">
    <property type="entry name" value="HTH_10"/>
    <property type="match status" value="1"/>
</dbReference>
<evidence type="ECO:0000259" key="5">
    <source>
        <dbReference type="PROSITE" id="PS50113"/>
    </source>
</evidence>
<dbReference type="InterPro" id="IPR035965">
    <property type="entry name" value="PAS-like_dom_sf"/>
</dbReference>
<keyword evidence="1" id="KW-0805">Transcription regulation</keyword>
<dbReference type="Gene3D" id="3.30.450.40">
    <property type="match status" value="1"/>
</dbReference>
<organism evidence="6 7">
    <name type="scientific">Halobellus rubicundus</name>
    <dbReference type="NCBI Taxonomy" id="2996466"/>
    <lineage>
        <taxon>Archaea</taxon>
        <taxon>Methanobacteriati</taxon>
        <taxon>Methanobacteriota</taxon>
        <taxon>Stenosarchaea group</taxon>
        <taxon>Halobacteria</taxon>
        <taxon>Halobacteriales</taxon>
        <taxon>Haloferacaceae</taxon>
        <taxon>Halobellus</taxon>
    </lineage>
</organism>
<evidence type="ECO:0000259" key="4">
    <source>
        <dbReference type="PROSITE" id="PS50112"/>
    </source>
</evidence>
<feature type="transmembrane region" description="Helical" evidence="3">
    <location>
        <begin position="181"/>
        <end position="199"/>
    </location>
</feature>
<keyword evidence="3" id="KW-1133">Transmembrane helix</keyword>
<feature type="transmembrane region" description="Helical" evidence="3">
    <location>
        <begin position="70"/>
        <end position="87"/>
    </location>
</feature>
<accession>A0ABD5M966</accession>
<evidence type="ECO:0000256" key="2">
    <source>
        <dbReference type="ARBA" id="ARBA00023163"/>
    </source>
</evidence>
<evidence type="ECO:0000256" key="3">
    <source>
        <dbReference type="SAM" id="Phobius"/>
    </source>
</evidence>
<dbReference type="Pfam" id="PF13426">
    <property type="entry name" value="PAS_9"/>
    <property type="match status" value="1"/>
</dbReference>
<dbReference type="EMBL" id="JBGNYA010000001">
    <property type="protein sequence ID" value="MFA1609573.1"/>
    <property type="molecule type" value="Genomic_DNA"/>
</dbReference>
<dbReference type="AlphaFoldDB" id="A0ABD5M966"/>
<dbReference type="Pfam" id="PF15915">
    <property type="entry name" value="BAT"/>
    <property type="match status" value="1"/>
</dbReference>
<name>A0ABD5M966_9EURY</name>
<dbReference type="PROSITE" id="PS50112">
    <property type="entry name" value="PAS"/>
    <property type="match status" value="1"/>
</dbReference>
<dbReference type="PROSITE" id="PS50113">
    <property type="entry name" value="PAC"/>
    <property type="match status" value="1"/>
</dbReference>
<dbReference type="RefSeq" id="WP_372386610.1">
    <property type="nucleotide sequence ID" value="NZ_JBGNYA010000001.1"/>
</dbReference>
<dbReference type="Proteomes" id="UP001570511">
    <property type="component" value="Unassembled WGS sequence"/>
</dbReference>
<keyword evidence="6" id="KW-0808">Transferase</keyword>
<proteinExistence type="predicted"/>
<feature type="transmembrane region" description="Helical" evidence="3">
    <location>
        <begin position="38"/>
        <end position="58"/>
    </location>
</feature>
<feature type="transmembrane region" description="Helical" evidence="3">
    <location>
        <begin position="99"/>
        <end position="117"/>
    </location>
</feature>
<keyword evidence="7" id="KW-1185">Reference proteome</keyword>
<comment type="caution">
    <text evidence="6">The sequence shown here is derived from an EMBL/GenBank/DDBJ whole genome shotgun (WGS) entry which is preliminary data.</text>
</comment>
<evidence type="ECO:0000256" key="1">
    <source>
        <dbReference type="ARBA" id="ARBA00023015"/>
    </source>
</evidence>
<dbReference type="NCBIfam" id="TIGR00229">
    <property type="entry name" value="sensory_box"/>
    <property type="match status" value="1"/>
</dbReference>
<dbReference type="SUPFAM" id="SSF55785">
    <property type="entry name" value="PYP-like sensor domain (PAS domain)"/>
    <property type="match status" value="1"/>
</dbReference>
<dbReference type="InterPro" id="IPR013324">
    <property type="entry name" value="RNA_pol_sigma_r3/r4-like"/>
</dbReference>
<protein>
    <submittedName>
        <fullName evidence="6">Histidine kinase N-terminal 7TM domain-containing protein</fullName>
    </submittedName>
</protein>
<feature type="domain" description="PAC" evidence="5">
    <location>
        <begin position="298"/>
        <end position="350"/>
    </location>
</feature>
<dbReference type="Gene3D" id="3.30.450.20">
    <property type="entry name" value="PAS domain"/>
    <property type="match status" value="1"/>
</dbReference>
<dbReference type="CDD" id="cd00130">
    <property type="entry name" value="PAS"/>
    <property type="match status" value="1"/>
</dbReference>
<keyword evidence="3" id="KW-0812">Transmembrane</keyword>
<keyword evidence="6" id="KW-0418">Kinase</keyword>